<name>A0ABT3VX27_9ENTR</name>
<evidence type="ECO:0000259" key="6">
    <source>
        <dbReference type="Pfam" id="PF00419"/>
    </source>
</evidence>
<evidence type="ECO:0000256" key="4">
    <source>
        <dbReference type="ARBA" id="ARBA00023263"/>
    </source>
</evidence>
<evidence type="ECO:0000313" key="8">
    <source>
        <dbReference type="Proteomes" id="UP001146015"/>
    </source>
</evidence>
<dbReference type="InterPro" id="IPR050263">
    <property type="entry name" value="Bact_Fimbrial_Adh_Pro"/>
</dbReference>
<comment type="subcellular location">
    <subcellularLocation>
        <location evidence="1">Fimbrium</location>
    </subcellularLocation>
</comment>
<reference evidence="7" key="1">
    <citation type="submission" date="2022-11" db="EMBL/GenBank/DDBJ databases">
        <title>Biodiversity and phylogenetic relationships of bacteria.</title>
        <authorList>
            <person name="Machado R.A.R."/>
            <person name="Bhat A."/>
            <person name="Loulou A."/>
            <person name="Kallel S."/>
        </authorList>
    </citation>
    <scope>NUCLEOTIDE SEQUENCE</scope>
    <source>
        <strain evidence="7">E-TC7</strain>
    </source>
</reference>
<dbReference type="PANTHER" id="PTHR33420">
    <property type="entry name" value="FIMBRIAL SUBUNIT ELFA-RELATED"/>
    <property type="match status" value="1"/>
</dbReference>
<keyword evidence="8" id="KW-1185">Reference proteome</keyword>
<accession>A0ABT3VX27</accession>
<feature type="domain" description="Fimbrial-type adhesion" evidence="6">
    <location>
        <begin position="33"/>
        <end position="179"/>
    </location>
</feature>
<dbReference type="RefSeq" id="WP_266178358.1">
    <property type="nucleotide sequence ID" value="NZ_JAPKNE010000001.1"/>
</dbReference>
<protein>
    <submittedName>
        <fullName evidence="7">Fimbrial protein</fullName>
    </submittedName>
</protein>
<sequence>MKLIKTTLAFVVTAAISSGVVHAAETTLSGGTINFTGQVVDGACAVSADSLNQTVTLDQVRASRLQTAGQAAGQAKSFNITLEDCDTTAWSNVAVTFNGQSDANTVGALANTAGAGAATNVALQLYGQDGNAMTLGTTGNATTMTTGENILPFSVDYVATAGAATAGGVAAVATFTTTYS</sequence>
<dbReference type="EMBL" id="JAPKNE010000001">
    <property type="protein sequence ID" value="MCX5573192.1"/>
    <property type="molecule type" value="Genomic_DNA"/>
</dbReference>
<comment type="similarity">
    <text evidence="2">Belongs to the fimbrial protein family.</text>
</comment>
<evidence type="ECO:0000256" key="3">
    <source>
        <dbReference type="ARBA" id="ARBA00022729"/>
    </source>
</evidence>
<evidence type="ECO:0000256" key="5">
    <source>
        <dbReference type="SAM" id="SignalP"/>
    </source>
</evidence>
<dbReference type="Gene3D" id="2.60.40.1090">
    <property type="entry name" value="Fimbrial-type adhesion domain"/>
    <property type="match status" value="1"/>
</dbReference>
<evidence type="ECO:0000256" key="2">
    <source>
        <dbReference type="ARBA" id="ARBA00006671"/>
    </source>
</evidence>
<feature type="chain" id="PRO_5045485411" evidence="5">
    <location>
        <begin position="24"/>
        <end position="180"/>
    </location>
</feature>
<dbReference type="InterPro" id="IPR008966">
    <property type="entry name" value="Adhesion_dom_sf"/>
</dbReference>
<dbReference type="Proteomes" id="UP001146015">
    <property type="component" value="Unassembled WGS sequence"/>
</dbReference>
<evidence type="ECO:0000313" key="7">
    <source>
        <dbReference type="EMBL" id="MCX5573192.1"/>
    </source>
</evidence>
<organism evidence="7 8">
    <name type="scientific">Enterobacter nematophilus</name>
    <dbReference type="NCBI Taxonomy" id="2994648"/>
    <lineage>
        <taxon>Bacteria</taxon>
        <taxon>Pseudomonadati</taxon>
        <taxon>Pseudomonadota</taxon>
        <taxon>Gammaproteobacteria</taxon>
        <taxon>Enterobacterales</taxon>
        <taxon>Enterobacteriaceae</taxon>
        <taxon>Enterobacter</taxon>
    </lineage>
</organism>
<evidence type="ECO:0000256" key="1">
    <source>
        <dbReference type="ARBA" id="ARBA00004561"/>
    </source>
</evidence>
<feature type="signal peptide" evidence="5">
    <location>
        <begin position="1"/>
        <end position="23"/>
    </location>
</feature>
<dbReference type="InterPro" id="IPR000259">
    <property type="entry name" value="Adhesion_dom_fimbrial"/>
</dbReference>
<gene>
    <name evidence="7" type="ORF">OSH03_04315</name>
</gene>
<comment type="caution">
    <text evidence="7">The sequence shown here is derived from an EMBL/GenBank/DDBJ whole genome shotgun (WGS) entry which is preliminary data.</text>
</comment>
<dbReference type="Pfam" id="PF00419">
    <property type="entry name" value="Fimbrial"/>
    <property type="match status" value="1"/>
</dbReference>
<dbReference type="InterPro" id="IPR036937">
    <property type="entry name" value="Adhesion_dom_fimbrial_sf"/>
</dbReference>
<proteinExistence type="inferred from homology"/>
<keyword evidence="3 5" id="KW-0732">Signal</keyword>
<keyword evidence="4" id="KW-0281">Fimbrium</keyword>
<dbReference type="SUPFAM" id="SSF49401">
    <property type="entry name" value="Bacterial adhesins"/>
    <property type="match status" value="1"/>
</dbReference>
<dbReference type="PANTHER" id="PTHR33420:SF3">
    <property type="entry name" value="FIMBRIAL SUBUNIT ELFA"/>
    <property type="match status" value="1"/>
</dbReference>